<keyword evidence="3" id="KW-1185">Reference proteome</keyword>
<name>A0A9W6YGR9_9STRA</name>
<sequence length="161" mass="17816">MPAIQRKPDVVFQYQNVVATLKMPNVAAKCVFVPSAWRLCGVEISLRNVLTTAMATPFATPDTKRPAENHVGLLATTWITEPSTMMMALKRSVVRRPHLLDGNPDSRLPNMPPTIHALTSRVHVVLVWPGNMRHVPSSTGRALQASVLLKVLRLTCELDHP</sequence>
<organism evidence="2 3">
    <name type="scientific">Phytophthora fragariaefolia</name>
    <dbReference type="NCBI Taxonomy" id="1490495"/>
    <lineage>
        <taxon>Eukaryota</taxon>
        <taxon>Sar</taxon>
        <taxon>Stramenopiles</taxon>
        <taxon>Oomycota</taxon>
        <taxon>Peronosporomycetes</taxon>
        <taxon>Peronosporales</taxon>
        <taxon>Peronosporaceae</taxon>
        <taxon>Phytophthora</taxon>
    </lineage>
</organism>
<accession>A0A9W6YGR9</accession>
<evidence type="ECO:0000313" key="3">
    <source>
        <dbReference type="Proteomes" id="UP001165121"/>
    </source>
</evidence>
<protein>
    <submittedName>
        <fullName evidence="2">Unnamed protein product</fullName>
    </submittedName>
</protein>
<reference evidence="2" key="1">
    <citation type="submission" date="2023-04" db="EMBL/GenBank/DDBJ databases">
        <title>Phytophthora fragariaefolia NBRC 109709.</title>
        <authorList>
            <person name="Ichikawa N."/>
            <person name="Sato H."/>
            <person name="Tonouchi N."/>
        </authorList>
    </citation>
    <scope>NUCLEOTIDE SEQUENCE</scope>
    <source>
        <strain evidence="2">NBRC 109709</strain>
    </source>
</reference>
<proteinExistence type="predicted"/>
<evidence type="ECO:0000313" key="2">
    <source>
        <dbReference type="EMBL" id="GMF80831.1"/>
    </source>
</evidence>
<dbReference type="EMBL" id="BSXT01001675">
    <property type="protein sequence ID" value="GMF44441.1"/>
    <property type="molecule type" value="Genomic_DNA"/>
</dbReference>
<gene>
    <name evidence="1" type="ORF">Pfra01_001547400</name>
    <name evidence="2" type="ORF">Pfra01_002869500</name>
</gene>
<comment type="caution">
    <text evidence="2">The sequence shown here is derived from an EMBL/GenBank/DDBJ whole genome shotgun (WGS) entry which is preliminary data.</text>
</comment>
<dbReference type="OrthoDB" id="135374at2759"/>
<dbReference type="AlphaFoldDB" id="A0A9W6YGR9"/>
<evidence type="ECO:0000313" key="1">
    <source>
        <dbReference type="EMBL" id="GMF44441.1"/>
    </source>
</evidence>
<dbReference type="Proteomes" id="UP001165121">
    <property type="component" value="Unassembled WGS sequence"/>
</dbReference>
<dbReference type="EMBL" id="BSXT01010559">
    <property type="protein sequence ID" value="GMF80831.1"/>
    <property type="molecule type" value="Genomic_DNA"/>
</dbReference>